<dbReference type="PROSITE" id="PS51832">
    <property type="entry name" value="HD_GYP"/>
    <property type="match status" value="1"/>
</dbReference>
<dbReference type="RefSeq" id="WP_230752468.1">
    <property type="nucleotide sequence ID" value="NZ_JAINWA010000001.1"/>
</dbReference>
<keyword evidence="4" id="KW-1185">Reference proteome</keyword>
<dbReference type="Pfam" id="PF13487">
    <property type="entry name" value="HD_5"/>
    <property type="match status" value="1"/>
</dbReference>
<dbReference type="InterPro" id="IPR037522">
    <property type="entry name" value="HD_GYP_dom"/>
</dbReference>
<dbReference type="CDD" id="cd00077">
    <property type="entry name" value="HDc"/>
    <property type="match status" value="1"/>
</dbReference>
<feature type="domain" description="HD-GYP" evidence="2">
    <location>
        <begin position="140"/>
        <end position="335"/>
    </location>
</feature>
<dbReference type="PANTHER" id="PTHR43155:SF2">
    <property type="entry name" value="CYCLIC DI-GMP PHOSPHODIESTERASE PA4108"/>
    <property type="match status" value="1"/>
</dbReference>
<dbReference type="SUPFAM" id="SSF109604">
    <property type="entry name" value="HD-domain/PDEase-like"/>
    <property type="match status" value="1"/>
</dbReference>
<dbReference type="PANTHER" id="PTHR43155">
    <property type="entry name" value="CYCLIC DI-GMP PHOSPHODIESTERASE PA4108-RELATED"/>
    <property type="match status" value="1"/>
</dbReference>
<dbReference type="AlphaFoldDB" id="A0AAE3JJY7"/>
<organism evidence="3 4">
    <name type="scientific">Teretinema zuelzerae</name>
    <dbReference type="NCBI Taxonomy" id="156"/>
    <lineage>
        <taxon>Bacteria</taxon>
        <taxon>Pseudomonadati</taxon>
        <taxon>Spirochaetota</taxon>
        <taxon>Spirochaetia</taxon>
        <taxon>Spirochaetales</taxon>
        <taxon>Treponemataceae</taxon>
        <taxon>Teretinema</taxon>
    </lineage>
</organism>
<dbReference type="Proteomes" id="UP001198163">
    <property type="component" value="Unassembled WGS sequence"/>
</dbReference>
<evidence type="ECO:0000259" key="2">
    <source>
        <dbReference type="PROSITE" id="PS51832"/>
    </source>
</evidence>
<dbReference type="EMBL" id="JAINWA010000001">
    <property type="protein sequence ID" value="MCD1653459.1"/>
    <property type="molecule type" value="Genomic_DNA"/>
</dbReference>
<evidence type="ECO:0000313" key="4">
    <source>
        <dbReference type="Proteomes" id="UP001198163"/>
    </source>
</evidence>
<dbReference type="InterPro" id="IPR003607">
    <property type="entry name" value="HD/PDEase_dom"/>
</dbReference>
<proteinExistence type="predicted"/>
<comment type="caution">
    <text evidence="3">The sequence shown here is derived from an EMBL/GenBank/DDBJ whole genome shotgun (WGS) entry which is preliminary data.</text>
</comment>
<feature type="compositionally biased region" description="Basic and acidic residues" evidence="1">
    <location>
        <begin position="70"/>
        <end position="83"/>
    </location>
</feature>
<accession>A0AAE3JJY7</accession>
<protein>
    <submittedName>
        <fullName evidence="3">HD-GYP domain-containing protein</fullName>
    </submittedName>
</protein>
<gene>
    <name evidence="3" type="ORF">K7J14_01945</name>
</gene>
<dbReference type="SMART" id="SM00471">
    <property type="entry name" value="HDc"/>
    <property type="match status" value="1"/>
</dbReference>
<name>A0AAE3JJY7_9SPIR</name>
<feature type="region of interest" description="Disordered" evidence="1">
    <location>
        <begin position="61"/>
        <end position="92"/>
    </location>
</feature>
<evidence type="ECO:0000256" key="1">
    <source>
        <dbReference type="SAM" id="MobiDB-lite"/>
    </source>
</evidence>
<reference evidence="3" key="1">
    <citation type="submission" date="2021-08" db="EMBL/GenBank/DDBJ databases">
        <title>Comparative analyses of Brucepasteria parasyntrophica and Teretinema zuelzerae.</title>
        <authorList>
            <person name="Song Y."/>
            <person name="Brune A."/>
        </authorList>
    </citation>
    <scope>NUCLEOTIDE SEQUENCE</scope>
    <source>
        <strain evidence="3">DSM 1903</strain>
    </source>
</reference>
<evidence type="ECO:0000313" key="3">
    <source>
        <dbReference type="EMBL" id="MCD1653459.1"/>
    </source>
</evidence>
<sequence>MNTFNVVELEDGYFFTDDVFLDKKFLLTTPGVPVSAEFKRALKDWEFIKVFSEGIPSEHPVLRSASESKAPGKTDAAEKKESEETKEEENQSDDSIFARVVKSYDEYQEFIAQIYTRYATKKELPLQAISDKVKEICEFIRDNRRYVLRIQPSAESRDKNYLVVHSMRSTVFAIVIGLQLKFPIHKLIELGVSCILHEIGMIRLPPQLYMGNKVLTPVEKNAIFTHPVISYNILREFSFPLNICLGVLEHHERENGEGYPRKLSKEKISLYAKIIAVACSYEAVTAPRPYKEARDAYTGIIDIMKNQGKQYDETIIRALLFSISLFPIGLYVLLSNNKIGQVVDVNPENPKYPVVEILGETKPDGSRKIVETSEYGLTISRPLTKEEGAKLIKKD</sequence>
<dbReference type="Gene3D" id="1.10.3210.10">
    <property type="entry name" value="Hypothetical protein af1432"/>
    <property type="match status" value="1"/>
</dbReference>